<dbReference type="EMBL" id="CP025003">
    <property type="protein sequence ID" value="ATZ93917.1"/>
    <property type="molecule type" value="Genomic_DNA"/>
</dbReference>
<name>A0A2K8QK66_9GAMM</name>
<dbReference type="KEGG" id="dfn:CVE23_08025"/>
<dbReference type="Pfam" id="PF00364">
    <property type="entry name" value="Biotin_lipoyl"/>
    <property type="match status" value="1"/>
</dbReference>
<sequence>MEKTLTLKVLQQLAHSLRATSISHVSLKGRTWSVHLTASPRIAPPPATEKPSCLMPPLTPLCAPAPGRVLLRHPLLDGNFAAPGVAVNPHDLLAIVKVGALYLPVRSPVSGRLISFVVNDGDVVGFGQEIAKIQNHAPLASGL</sequence>
<reference evidence="3" key="1">
    <citation type="journal article" date="2018" name="Genome Announc.">
        <title>Complete genome sequence of a Dickeya fangzhongdai type strain causing bleeding canker of pear tree trunks.</title>
        <authorList>
            <person name="Zhao Y."/>
            <person name="Tian Y."/>
            <person name="Li X."/>
            <person name="Hu B."/>
        </authorList>
    </citation>
    <scope>NUCLEOTIDE SEQUENCE [LARGE SCALE GENOMIC DNA]</scope>
    <source>
        <strain evidence="3">DSM 101947</strain>
    </source>
</reference>
<dbReference type="InterPro" id="IPR011053">
    <property type="entry name" value="Single_hybrid_motif"/>
</dbReference>
<gene>
    <name evidence="2" type="ORF">CVE23_08025</name>
</gene>
<dbReference type="RefSeq" id="WP_100849259.1">
    <property type="nucleotide sequence ID" value="NZ_BMJF01000008.1"/>
</dbReference>
<dbReference type="Proteomes" id="UP000231901">
    <property type="component" value="Chromosome"/>
</dbReference>
<evidence type="ECO:0000313" key="3">
    <source>
        <dbReference type="Proteomes" id="UP000231901"/>
    </source>
</evidence>
<proteinExistence type="predicted"/>
<keyword evidence="3" id="KW-1185">Reference proteome</keyword>
<dbReference type="AlphaFoldDB" id="A0A2K8QK66"/>
<feature type="domain" description="Lipoyl-binding" evidence="1">
    <location>
        <begin position="74"/>
        <end position="133"/>
    </location>
</feature>
<dbReference type="InterPro" id="IPR000089">
    <property type="entry name" value="Biotin_lipoyl"/>
</dbReference>
<evidence type="ECO:0000313" key="2">
    <source>
        <dbReference type="EMBL" id="ATZ93917.1"/>
    </source>
</evidence>
<protein>
    <submittedName>
        <fullName evidence="2">Acetyl-CoA carboxylase</fullName>
    </submittedName>
</protein>
<dbReference type="Gene3D" id="2.40.50.100">
    <property type="match status" value="1"/>
</dbReference>
<dbReference type="SUPFAM" id="SSF51230">
    <property type="entry name" value="Single hybrid motif"/>
    <property type="match status" value="1"/>
</dbReference>
<accession>A0A2K8QK66</accession>
<organism evidence="2 3">
    <name type="scientific">Dickeya fangzhongdai</name>
    <dbReference type="NCBI Taxonomy" id="1778540"/>
    <lineage>
        <taxon>Bacteria</taxon>
        <taxon>Pseudomonadati</taxon>
        <taxon>Pseudomonadota</taxon>
        <taxon>Gammaproteobacteria</taxon>
        <taxon>Enterobacterales</taxon>
        <taxon>Pectobacteriaceae</taxon>
        <taxon>Dickeya</taxon>
    </lineage>
</organism>
<dbReference type="GeneID" id="66564280"/>
<evidence type="ECO:0000259" key="1">
    <source>
        <dbReference type="Pfam" id="PF00364"/>
    </source>
</evidence>